<accession>A0A835HXP7</accession>
<evidence type="ECO:0000256" key="4">
    <source>
        <dbReference type="ARBA" id="ARBA00022448"/>
    </source>
</evidence>
<dbReference type="GO" id="GO:0015031">
    <property type="term" value="P:protein transport"/>
    <property type="evidence" value="ECO:0007669"/>
    <property type="project" value="UniProtKB-KW"/>
</dbReference>
<evidence type="ECO:0000256" key="8">
    <source>
        <dbReference type="ARBA" id="ARBA00022989"/>
    </source>
</evidence>
<dbReference type="PANTHER" id="PTHR32409">
    <property type="entry name" value="MITOCHONDRIAL IMPORT RECEPTOR SUBUNIT TOM20-1-RELATED"/>
    <property type="match status" value="1"/>
</dbReference>
<comment type="subcellular location">
    <subcellularLocation>
        <location evidence="2">Mitochondrion outer membrane</location>
        <topology evidence="2">Single-pass membrane protein</topology>
    </subcellularLocation>
</comment>
<proteinExistence type="inferred from homology"/>
<dbReference type="GO" id="GO:0045040">
    <property type="term" value="P:protein insertion into mitochondrial outer membrane"/>
    <property type="evidence" value="ECO:0007669"/>
    <property type="project" value="InterPro"/>
</dbReference>
<dbReference type="Proteomes" id="UP000631114">
    <property type="component" value="Unassembled WGS sequence"/>
</dbReference>
<dbReference type="GO" id="GO:0005742">
    <property type="term" value="C:mitochondrial outer membrane translocase complex"/>
    <property type="evidence" value="ECO:0007669"/>
    <property type="project" value="InterPro"/>
</dbReference>
<evidence type="ECO:0000256" key="7">
    <source>
        <dbReference type="ARBA" id="ARBA00022927"/>
    </source>
</evidence>
<comment type="similarity">
    <text evidence="3">Belongs to the Tom20 family.</text>
</comment>
<evidence type="ECO:0000256" key="2">
    <source>
        <dbReference type="ARBA" id="ARBA00004572"/>
    </source>
</evidence>
<dbReference type="PANTHER" id="PTHR32409:SF3">
    <property type="entry name" value="MITOCHONDRIAL IMPORT RECEPTOR SUBUNIT TOM20-1-RELATED"/>
    <property type="match status" value="1"/>
</dbReference>
<evidence type="ECO:0000313" key="12">
    <source>
        <dbReference type="Proteomes" id="UP000631114"/>
    </source>
</evidence>
<dbReference type="Pfam" id="PF06552">
    <property type="entry name" value="TOM20_plant"/>
    <property type="match status" value="1"/>
</dbReference>
<keyword evidence="4" id="KW-0813">Transport</keyword>
<protein>
    <submittedName>
        <fullName evidence="11">Uncharacterized protein</fullName>
    </submittedName>
</protein>
<evidence type="ECO:0000256" key="6">
    <source>
        <dbReference type="ARBA" id="ARBA00022787"/>
    </source>
</evidence>
<keyword evidence="10" id="KW-0472">Membrane</keyword>
<keyword evidence="5" id="KW-0812">Transmembrane</keyword>
<dbReference type="AlphaFoldDB" id="A0A835HXP7"/>
<evidence type="ECO:0000313" key="11">
    <source>
        <dbReference type="EMBL" id="KAF9606273.1"/>
    </source>
</evidence>
<organism evidence="11 12">
    <name type="scientific">Coptis chinensis</name>
    <dbReference type="NCBI Taxonomy" id="261450"/>
    <lineage>
        <taxon>Eukaryota</taxon>
        <taxon>Viridiplantae</taxon>
        <taxon>Streptophyta</taxon>
        <taxon>Embryophyta</taxon>
        <taxon>Tracheophyta</taxon>
        <taxon>Spermatophyta</taxon>
        <taxon>Magnoliopsida</taxon>
        <taxon>Ranunculales</taxon>
        <taxon>Ranunculaceae</taxon>
        <taxon>Coptidoideae</taxon>
        <taxon>Coptis</taxon>
    </lineage>
</organism>
<evidence type="ECO:0000256" key="3">
    <source>
        <dbReference type="ARBA" id="ARBA00005792"/>
    </source>
</evidence>
<dbReference type="InterPro" id="IPR010547">
    <property type="entry name" value="TOM20_imprt_rcpt"/>
</dbReference>
<comment type="function">
    <text evidence="1">Central component of the receptor complex responsible for the recognition and translocation of cytosolically synthesized mitochondrial preproteins. Together with TOM22 functions as the transit peptide receptor at the surface of the mitochondrion outer membrane and facilitates the movement of preproteins into the translocation pore.</text>
</comment>
<keyword evidence="8" id="KW-1133">Transmembrane helix</keyword>
<comment type="caution">
    <text evidence="11">The sequence shown here is derived from an EMBL/GenBank/DDBJ whole genome shotgun (WGS) entry which is preliminary data.</text>
</comment>
<gene>
    <name evidence="11" type="ORF">IFM89_024094</name>
</gene>
<evidence type="ECO:0000256" key="5">
    <source>
        <dbReference type="ARBA" id="ARBA00022692"/>
    </source>
</evidence>
<keyword evidence="12" id="KW-1185">Reference proteome</keyword>
<dbReference type="InterPro" id="IPR011990">
    <property type="entry name" value="TPR-like_helical_dom_sf"/>
</dbReference>
<dbReference type="Gene3D" id="1.25.40.10">
    <property type="entry name" value="Tetratricopeptide repeat domain"/>
    <property type="match status" value="1"/>
</dbReference>
<dbReference type="EMBL" id="JADFTS010000005">
    <property type="protein sequence ID" value="KAF9606273.1"/>
    <property type="molecule type" value="Genomic_DNA"/>
</dbReference>
<evidence type="ECO:0000256" key="1">
    <source>
        <dbReference type="ARBA" id="ARBA00003450"/>
    </source>
</evidence>
<sequence>SDFDRLLFFEHARKQAEMNQAKNPLDPDNLRRWGGALLKLSQFQNPLKSQKMIEGLLFTSLDNIEYVIMWLLKHIVITRIVWEIT</sequence>
<keyword evidence="9" id="KW-0496">Mitochondrion</keyword>
<reference evidence="11 12" key="1">
    <citation type="submission" date="2020-10" db="EMBL/GenBank/DDBJ databases">
        <title>The Coptis chinensis genome and diversification of protoberbering-type alkaloids.</title>
        <authorList>
            <person name="Wang B."/>
            <person name="Shu S."/>
            <person name="Song C."/>
            <person name="Liu Y."/>
        </authorList>
    </citation>
    <scope>NUCLEOTIDE SEQUENCE [LARGE SCALE GENOMIC DNA]</scope>
    <source>
        <strain evidence="11">HL-2020</strain>
        <tissue evidence="11">Leaf</tissue>
    </source>
</reference>
<name>A0A835HXP7_9MAGN</name>
<evidence type="ECO:0000256" key="9">
    <source>
        <dbReference type="ARBA" id="ARBA00023128"/>
    </source>
</evidence>
<keyword evidence="7" id="KW-0653">Protein transport</keyword>
<dbReference type="OrthoDB" id="1658827at2759"/>
<keyword evidence="6" id="KW-1000">Mitochondrion outer membrane</keyword>
<feature type="non-terminal residue" evidence="11">
    <location>
        <position position="85"/>
    </location>
</feature>
<evidence type="ECO:0000256" key="10">
    <source>
        <dbReference type="ARBA" id="ARBA00023136"/>
    </source>
</evidence>